<feature type="compositionally biased region" description="Polar residues" evidence="3">
    <location>
        <begin position="202"/>
        <end position="212"/>
    </location>
</feature>
<dbReference type="PROSITE" id="PS50196">
    <property type="entry name" value="RANBD1"/>
    <property type="match status" value="1"/>
</dbReference>
<feature type="compositionally biased region" description="Low complexity" evidence="3">
    <location>
        <begin position="339"/>
        <end position="349"/>
    </location>
</feature>
<dbReference type="Pfam" id="PF00638">
    <property type="entry name" value="Ran_BP1"/>
    <property type="match status" value="1"/>
</dbReference>
<dbReference type="AlphaFoldDB" id="A0A4P9ZRI5"/>
<keyword evidence="6" id="KW-1185">Reference proteome</keyword>
<evidence type="ECO:0000256" key="1">
    <source>
        <dbReference type="ARBA" id="ARBA00004123"/>
    </source>
</evidence>
<keyword evidence="2" id="KW-0539">Nucleus</keyword>
<dbReference type="PANTHER" id="PTHR23138">
    <property type="entry name" value="RAN BINDING PROTEIN"/>
    <property type="match status" value="1"/>
</dbReference>
<feature type="region of interest" description="Disordered" evidence="3">
    <location>
        <begin position="227"/>
        <end position="248"/>
    </location>
</feature>
<organism evidence="5 6">
    <name type="scientific">Dimargaris cristalligena</name>
    <dbReference type="NCBI Taxonomy" id="215637"/>
    <lineage>
        <taxon>Eukaryota</taxon>
        <taxon>Fungi</taxon>
        <taxon>Fungi incertae sedis</taxon>
        <taxon>Zoopagomycota</taxon>
        <taxon>Kickxellomycotina</taxon>
        <taxon>Dimargaritomycetes</taxon>
        <taxon>Dimargaritales</taxon>
        <taxon>Dimargaritaceae</taxon>
        <taxon>Dimargaris</taxon>
    </lineage>
</organism>
<evidence type="ECO:0000259" key="4">
    <source>
        <dbReference type="PROSITE" id="PS50196"/>
    </source>
</evidence>
<feature type="compositionally biased region" description="Low complexity" evidence="3">
    <location>
        <begin position="142"/>
        <end position="184"/>
    </location>
</feature>
<dbReference type="STRING" id="215637.A0A4P9ZRI5"/>
<feature type="region of interest" description="Disordered" evidence="3">
    <location>
        <begin position="1"/>
        <end position="212"/>
    </location>
</feature>
<dbReference type="InterPro" id="IPR045255">
    <property type="entry name" value="RanBP1-like"/>
</dbReference>
<dbReference type="InterPro" id="IPR000156">
    <property type="entry name" value="Ran_bind_dom"/>
</dbReference>
<feature type="compositionally biased region" description="Polar residues" evidence="3">
    <location>
        <begin position="110"/>
        <end position="121"/>
    </location>
</feature>
<accession>A0A4P9ZRI5</accession>
<dbReference type="InterPro" id="IPR011993">
    <property type="entry name" value="PH-like_dom_sf"/>
</dbReference>
<feature type="domain" description="RanBD1" evidence="4">
    <location>
        <begin position="368"/>
        <end position="447"/>
    </location>
</feature>
<proteinExistence type="predicted"/>
<feature type="compositionally biased region" description="Acidic residues" evidence="3">
    <location>
        <begin position="327"/>
        <end position="338"/>
    </location>
</feature>
<evidence type="ECO:0000313" key="6">
    <source>
        <dbReference type="Proteomes" id="UP000268162"/>
    </source>
</evidence>
<dbReference type="GO" id="GO:0005634">
    <property type="term" value="C:nucleus"/>
    <property type="evidence" value="ECO:0007669"/>
    <property type="project" value="UniProtKB-SubCell"/>
</dbReference>
<dbReference type="PANTHER" id="PTHR23138:SF142">
    <property type="entry name" value="RAN-BINDING PROTEIN 3B-RELATED"/>
    <property type="match status" value="1"/>
</dbReference>
<feature type="region of interest" description="Disordered" evidence="3">
    <location>
        <begin position="301"/>
        <end position="381"/>
    </location>
</feature>
<evidence type="ECO:0000256" key="2">
    <source>
        <dbReference type="ARBA" id="ARBA00023242"/>
    </source>
</evidence>
<evidence type="ECO:0000256" key="3">
    <source>
        <dbReference type="SAM" id="MobiDB-lite"/>
    </source>
</evidence>
<reference evidence="6" key="1">
    <citation type="journal article" date="2018" name="Nat. Microbiol.">
        <title>Leveraging single-cell genomics to expand the fungal tree of life.</title>
        <authorList>
            <person name="Ahrendt S.R."/>
            <person name="Quandt C.A."/>
            <person name="Ciobanu D."/>
            <person name="Clum A."/>
            <person name="Salamov A."/>
            <person name="Andreopoulos B."/>
            <person name="Cheng J.F."/>
            <person name="Woyke T."/>
            <person name="Pelin A."/>
            <person name="Henrissat B."/>
            <person name="Reynolds N.K."/>
            <person name="Benny G.L."/>
            <person name="Smith M.E."/>
            <person name="James T.Y."/>
            <person name="Grigoriev I.V."/>
        </authorList>
    </citation>
    <scope>NUCLEOTIDE SEQUENCE [LARGE SCALE GENOMIC DNA]</scope>
    <source>
        <strain evidence="6">RSA 468</strain>
    </source>
</reference>
<protein>
    <recommendedName>
        <fullName evidence="4">RanBD1 domain-containing protein</fullName>
    </recommendedName>
</protein>
<feature type="compositionally biased region" description="Acidic residues" evidence="3">
    <location>
        <begin position="132"/>
        <end position="141"/>
    </location>
</feature>
<gene>
    <name evidence="5" type="ORF">BJ085DRAFT_36889</name>
</gene>
<feature type="compositionally biased region" description="Polar residues" evidence="3">
    <location>
        <begin position="1"/>
        <end position="18"/>
    </location>
</feature>
<dbReference type="Gene3D" id="2.30.29.30">
    <property type="entry name" value="Pleckstrin-homology domain (PH domain)/Phosphotyrosine-binding domain (PTB)"/>
    <property type="match status" value="1"/>
</dbReference>
<dbReference type="Proteomes" id="UP000268162">
    <property type="component" value="Unassembled WGS sequence"/>
</dbReference>
<name>A0A4P9ZRI5_9FUNG</name>
<dbReference type="SMART" id="SM00160">
    <property type="entry name" value="RanBD"/>
    <property type="match status" value="1"/>
</dbReference>
<dbReference type="SUPFAM" id="SSF50729">
    <property type="entry name" value="PH domain-like"/>
    <property type="match status" value="1"/>
</dbReference>
<dbReference type="EMBL" id="ML002711">
    <property type="protein sequence ID" value="RKP36146.1"/>
    <property type="molecule type" value="Genomic_DNA"/>
</dbReference>
<feature type="compositionally biased region" description="Low complexity" evidence="3">
    <location>
        <begin position="47"/>
        <end position="67"/>
    </location>
</feature>
<dbReference type="CDD" id="cd13180">
    <property type="entry name" value="RanBD_RanBP3"/>
    <property type="match status" value="1"/>
</dbReference>
<comment type="subcellular location">
    <subcellularLocation>
        <location evidence="1">Nucleus</location>
    </subcellularLocation>
</comment>
<evidence type="ECO:0000313" key="5">
    <source>
        <dbReference type="EMBL" id="RKP36146.1"/>
    </source>
</evidence>
<feature type="compositionally biased region" description="Low complexity" evidence="3">
    <location>
        <begin position="78"/>
        <end position="91"/>
    </location>
</feature>
<sequence length="494" mass="50278">MPSDEQQLPSDPVGSSPTKVVDSHQEGDTTTAPTCSLKRRRDPLDKATSSAEPASPSASSATSSSSSAHDDEEEAAERSPSPSSTSPLSADQGEADSVHSSPSKKVKLQTPDTPGSPTPAATTDKAAGDLPAESDQEEEASPDAPSPCSASTAPPATTTSTSDAPTTADAPTPAAATTITSDPAVTTEAGPSCPSPKPTEIPLTSTGCPQSTSLATKASTLHIDETKTEPAAAAIPLPTGFGSSKMSASPFAALASPGSTPAFGSAAPQATFGSAFSGSTFASFATLASTSSSGPSIFATAPSMFGNPDRKTLGKAAGATKARPEADDSDHTDEEGSDADSGAEGSPSDGSDDESGGLSLGKDTTAGLKDPRFTPVEVATGEEDETTLCSAKCKLYAMDDGMTWRERGTGTVKVNQRNDDPKSVRLVMRTDVVFKVVLNVKVTSHMSCELAQDRFLRMSTVDPTSGVQNYALRVLSKPLAQDMFDTITKAIASS</sequence>